<accession>A0A8B9GF86</accession>
<feature type="compositionally biased region" description="Basic and acidic residues" evidence="2">
    <location>
        <begin position="837"/>
        <end position="847"/>
    </location>
</feature>
<organism evidence="4 5">
    <name type="scientific">Amazona collaria</name>
    <name type="common">yellow-billed parrot</name>
    <dbReference type="NCBI Taxonomy" id="241587"/>
    <lineage>
        <taxon>Eukaryota</taxon>
        <taxon>Metazoa</taxon>
        <taxon>Chordata</taxon>
        <taxon>Craniata</taxon>
        <taxon>Vertebrata</taxon>
        <taxon>Euteleostomi</taxon>
        <taxon>Archelosauria</taxon>
        <taxon>Archosauria</taxon>
        <taxon>Dinosauria</taxon>
        <taxon>Saurischia</taxon>
        <taxon>Theropoda</taxon>
        <taxon>Coelurosauria</taxon>
        <taxon>Aves</taxon>
        <taxon>Neognathae</taxon>
        <taxon>Neoaves</taxon>
        <taxon>Telluraves</taxon>
        <taxon>Australaves</taxon>
        <taxon>Psittaciformes</taxon>
        <taxon>Psittacidae</taxon>
        <taxon>Amazona</taxon>
    </lineage>
</organism>
<dbReference type="InterPro" id="IPR050923">
    <property type="entry name" value="Cell_Proc_Reg/RNA_Proc"/>
</dbReference>
<feature type="compositionally biased region" description="Polar residues" evidence="2">
    <location>
        <begin position="774"/>
        <end position="784"/>
    </location>
</feature>
<feature type="compositionally biased region" description="Basic and acidic residues" evidence="2">
    <location>
        <begin position="790"/>
        <end position="799"/>
    </location>
</feature>
<dbReference type="InterPro" id="IPR000253">
    <property type="entry name" value="FHA_dom"/>
</dbReference>
<dbReference type="SMART" id="SM00240">
    <property type="entry name" value="FHA"/>
    <property type="match status" value="1"/>
</dbReference>
<feature type="domain" description="FHA" evidence="3">
    <location>
        <begin position="242"/>
        <end position="304"/>
    </location>
</feature>
<dbReference type="SUPFAM" id="SSF49879">
    <property type="entry name" value="SMAD/FHA domain"/>
    <property type="match status" value="1"/>
</dbReference>
<feature type="coiled-coil region" evidence="1">
    <location>
        <begin position="543"/>
        <end position="577"/>
    </location>
</feature>
<dbReference type="Ensembl" id="ENSACOT00000025000.1">
    <property type="protein sequence ID" value="ENSACOP00000024168.1"/>
    <property type="gene ID" value="ENSACOG00000016267.1"/>
</dbReference>
<dbReference type="CDD" id="cd22677">
    <property type="entry name" value="FHA_Kanadaptin"/>
    <property type="match status" value="1"/>
</dbReference>
<feature type="compositionally biased region" description="Polar residues" evidence="2">
    <location>
        <begin position="742"/>
        <end position="752"/>
    </location>
</feature>
<reference evidence="4" key="2">
    <citation type="submission" date="2025-09" db="UniProtKB">
        <authorList>
            <consortium name="Ensembl"/>
        </authorList>
    </citation>
    <scope>IDENTIFICATION</scope>
</reference>
<dbReference type="AlphaFoldDB" id="A0A8B9GF86"/>
<evidence type="ECO:0000256" key="1">
    <source>
        <dbReference type="SAM" id="Coils"/>
    </source>
</evidence>
<evidence type="ECO:0000313" key="4">
    <source>
        <dbReference type="Ensembl" id="ENSACOP00000024168.1"/>
    </source>
</evidence>
<name>A0A8B9GF86_9PSIT</name>
<proteinExistence type="predicted"/>
<feature type="region of interest" description="Disordered" evidence="2">
    <location>
        <begin position="356"/>
        <end position="397"/>
    </location>
</feature>
<dbReference type="InterPro" id="IPR008984">
    <property type="entry name" value="SMAD_FHA_dom_sf"/>
</dbReference>
<dbReference type="CDD" id="cd19856">
    <property type="entry name" value="DSRM_Kanadaptin"/>
    <property type="match status" value="1"/>
</dbReference>
<feature type="compositionally biased region" description="Basic and acidic residues" evidence="2">
    <location>
        <begin position="682"/>
        <end position="696"/>
    </location>
</feature>
<protein>
    <submittedName>
        <fullName evidence="4">Solute carrier family 4 member 1 adaptor protein</fullName>
    </submittedName>
</protein>
<evidence type="ECO:0000259" key="3">
    <source>
        <dbReference type="PROSITE" id="PS50006"/>
    </source>
</evidence>
<feature type="region of interest" description="Disordered" evidence="2">
    <location>
        <begin position="1"/>
        <end position="63"/>
    </location>
</feature>
<keyword evidence="1" id="KW-0175">Coiled coil</keyword>
<feature type="compositionally biased region" description="Polar residues" evidence="2">
    <location>
        <begin position="716"/>
        <end position="727"/>
    </location>
</feature>
<feature type="compositionally biased region" description="Acidic residues" evidence="2">
    <location>
        <begin position="697"/>
        <end position="713"/>
    </location>
</feature>
<feature type="region of interest" description="Disordered" evidence="2">
    <location>
        <begin position="671"/>
        <end position="847"/>
    </location>
</feature>
<evidence type="ECO:0000313" key="5">
    <source>
        <dbReference type="Proteomes" id="UP000694522"/>
    </source>
</evidence>
<feature type="compositionally biased region" description="Pro residues" evidence="2">
    <location>
        <begin position="191"/>
        <end position="200"/>
    </location>
</feature>
<dbReference type="Proteomes" id="UP000694522">
    <property type="component" value="Unplaced"/>
</dbReference>
<dbReference type="PANTHER" id="PTHR23308">
    <property type="entry name" value="NUCLEAR INHIBITOR OF PROTEIN PHOSPHATASE-1"/>
    <property type="match status" value="1"/>
</dbReference>
<dbReference type="PROSITE" id="PS50006">
    <property type="entry name" value="FHA_DOMAIN"/>
    <property type="match status" value="1"/>
</dbReference>
<evidence type="ECO:0000256" key="2">
    <source>
        <dbReference type="SAM" id="MobiDB-lite"/>
    </source>
</evidence>
<sequence>MFLTGAAVGRPPAGPDLSTGTPEAALGSPALCASLLRPHRGPAAGPRPPRAPARYPRPTLSARPPSRKWALVLHQKPFPHHQRSLRSGRREKIAAAIAPSSPAAASGLVSPVTLLWAAAGAGVRHPGAALYPRHCSCRGARFRKTRFRNGPRKMAEAMELEPEVAGEPTAFKRPSCPLPAAPRAAEGGEPGPSPPPPRPAAAPRYEEPPWGSRPPDGAGYGLEVLKGGVVLDSVRLEGSSWFLVGRLPGCALALEHPSVSRHHAVLQYRGASCAPDDPSADDAAGFYVYDLGSTHGTFLNKTRVPPRTYCRVRVGHGLRFGGSSRLFFLQGPKEDQESESELTVTQLKALRKQQQAKLEKTMLGEDSDEEDEKEEKNERSQNSDMSCSWGMGEDAEEDEVEENPIAIDFQDVQDAFYMKDPRKALQGFFDREGEELEYEYDDRGHNSWLCRIKLPVDDASGKQLVAEILHSGKKKEAMIQCALEACRLLDARGVLRQEAVSRKRKSKNWEDEDFYDSDDDTFLDRTGAVEKKRLNRMKKAGKIEEKPETYDSLVKKLNEAENELSAITEKLKASGKVQSQPAPQDSLDEFMTEIKSGSTLDSVARKKLHLRSFELKKEQQRLKGLIKLVKPAELPELKPQSGSHSLEAENKPKKVTLPLFGAMKGGSKFKLKTGSLGKLPVRRPEVPESLLKTKDDGPEEEEEEEEEEMEEKQEIDTINSRASNVETKVTAEEETGKETNAADGSSCNNKNLESLRDGVPFLPEPKVLRKESQMGPSQDKSQASEAVCNHPEEASEKVKKINSSSKVKQPPFFSSQYPDDDPDYCIWVPPAGQSGDGKTHLNEKYGY</sequence>
<feature type="region of interest" description="Disordered" evidence="2">
    <location>
        <begin position="160"/>
        <end position="215"/>
    </location>
</feature>
<dbReference type="Gene3D" id="2.60.200.20">
    <property type="match status" value="1"/>
</dbReference>
<dbReference type="Pfam" id="PF00498">
    <property type="entry name" value="FHA"/>
    <property type="match status" value="1"/>
</dbReference>
<reference evidence="4" key="1">
    <citation type="submission" date="2025-08" db="UniProtKB">
        <authorList>
            <consortium name="Ensembl"/>
        </authorList>
    </citation>
    <scope>IDENTIFICATION</scope>
</reference>
<keyword evidence="5" id="KW-1185">Reference proteome</keyword>